<dbReference type="AlphaFoldDB" id="A0A520MBF1"/>
<dbReference type="InterPro" id="IPR023352">
    <property type="entry name" value="MAPEG-like_dom_sf"/>
</dbReference>
<name>A0A520MBF1_9GAMM</name>
<comment type="caution">
    <text evidence="6">The sequence shown here is derived from an EMBL/GenBank/DDBJ whole genome shotgun (WGS) entry which is preliminary data.</text>
</comment>
<proteinExistence type="predicted"/>
<dbReference type="Proteomes" id="UP000318359">
    <property type="component" value="Unassembled WGS sequence"/>
</dbReference>
<dbReference type="Gene3D" id="1.20.120.550">
    <property type="entry name" value="Membrane associated eicosanoid/glutathione metabolism-like domain"/>
    <property type="match status" value="1"/>
</dbReference>
<sequence>MVEIILYTGLLYLIQLILEGQLKRMGSNKAERAHKAVHNLRESLPIFLAFAILSIVFEADQNISLAVYWLITRVVYAIIYISGLGLKPAAEGSTYEPQPIRGAVWATSVVLLVMMGLNLV</sequence>
<protein>
    <submittedName>
        <fullName evidence="6">MAPEG family protein</fullName>
    </submittedName>
</protein>
<accession>A0A520MBF1</accession>
<evidence type="ECO:0000313" key="6">
    <source>
        <dbReference type="EMBL" id="RZO18518.1"/>
    </source>
</evidence>
<evidence type="ECO:0000256" key="2">
    <source>
        <dbReference type="ARBA" id="ARBA00022692"/>
    </source>
</evidence>
<feature type="transmembrane region" description="Helical" evidence="5">
    <location>
        <begin position="65"/>
        <end position="86"/>
    </location>
</feature>
<organism evidence="6 7">
    <name type="scientific">SAR86 cluster bacterium</name>
    <dbReference type="NCBI Taxonomy" id="2030880"/>
    <lineage>
        <taxon>Bacteria</taxon>
        <taxon>Pseudomonadati</taxon>
        <taxon>Pseudomonadota</taxon>
        <taxon>Gammaproteobacteria</taxon>
        <taxon>SAR86 cluster</taxon>
    </lineage>
</organism>
<evidence type="ECO:0000256" key="1">
    <source>
        <dbReference type="ARBA" id="ARBA00004370"/>
    </source>
</evidence>
<dbReference type="SUPFAM" id="SSF161084">
    <property type="entry name" value="MAPEG domain-like"/>
    <property type="match status" value="1"/>
</dbReference>
<evidence type="ECO:0000256" key="4">
    <source>
        <dbReference type="ARBA" id="ARBA00023136"/>
    </source>
</evidence>
<dbReference type="GO" id="GO:0016020">
    <property type="term" value="C:membrane"/>
    <property type="evidence" value="ECO:0007669"/>
    <property type="project" value="UniProtKB-SubCell"/>
</dbReference>
<gene>
    <name evidence="6" type="ORF">EVB00_00930</name>
</gene>
<evidence type="ECO:0000313" key="7">
    <source>
        <dbReference type="Proteomes" id="UP000318359"/>
    </source>
</evidence>
<feature type="transmembrane region" description="Helical" evidence="5">
    <location>
        <begin position="6"/>
        <end position="22"/>
    </location>
</feature>
<keyword evidence="3 5" id="KW-1133">Transmembrane helix</keyword>
<dbReference type="EMBL" id="SHBM01000007">
    <property type="protein sequence ID" value="RZO18518.1"/>
    <property type="molecule type" value="Genomic_DNA"/>
</dbReference>
<keyword evidence="2 5" id="KW-0812">Transmembrane</keyword>
<reference evidence="6 7" key="1">
    <citation type="submission" date="2019-02" db="EMBL/GenBank/DDBJ databases">
        <title>Prokaryotic population dynamics and viral predation in marine succession experiment using metagenomics: the confinement effect.</title>
        <authorList>
            <person name="Haro-Moreno J.M."/>
            <person name="Rodriguez-Valera F."/>
            <person name="Lopez-Perez M."/>
        </authorList>
    </citation>
    <scope>NUCLEOTIDE SEQUENCE [LARGE SCALE GENOMIC DNA]</scope>
    <source>
        <strain evidence="6">MED-G167</strain>
    </source>
</reference>
<comment type="subcellular location">
    <subcellularLocation>
        <location evidence="1">Membrane</location>
    </subcellularLocation>
</comment>
<keyword evidence="4 5" id="KW-0472">Membrane</keyword>
<evidence type="ECO:0000256" key="5">
    <source>
        <dbReference type="SAM" id="Phobius"/>
    </source>
</evidence>
<dbReference type="Pfam" id="PF01124">
    <property type="entry name" value="MAPEG"/>
    <property type="match status" value="1"/>
</dbReference>
<feature type="transmembrane region" description="Helical" evidence="5">
    <location>
        <begin position="98"/>
        <end position="117"/>
    </location>
</feature>
<dbReference type="InterPro" id="IPR001129">
    <property type="entry name" value="Membr-assoc_MAPEG"/>
</dbReference>
<evidence type="ECO:0000256" key="3">
    <source>
        <dbReference type="ARBA" id="ARBA00022989"/>
    </source>
</evidence>